<feature type="domain" description="DNA replication factor Dna2 N-terminal" evidence="11">
    <location>
        <begin position="6"/>
        <end position="92"/>
    </location>
</feature>
<dbReference type="GO" id="GO:0004518">
    <property type="term" value="F:nuclease activity"/>
    <property type="evidence" value="ECO:0007669"/>
    <property type="project" value="UniProtKB-KW"/>
</dbReference>
<dbReference type="GO" id="GO:0051536">
    <property type="term" value="F:iron-sulfur cluster binding"/>
    <property type="evidence" value="ECO:0007669"/>
    <property type="project" value="UniProtKB-KW"/>
</dbReference>
<proteinExistence type="inferred from homology"/>
<evidence type="ECO:0000256" key="8">
    <source>
        <dbReference type="ARBA" id="ARBA00022840"/>
    </source>
</evidence>
<dbReference type="InterPro" id="IPR051827">
    <property type="entry name" value="Cas4_exonuclease"/>
</dbReference>
<evidence type="ECO:0000256" key="5">
    <source>
        <dbReference type="ARBA" id="ARBA00022741"/>
    </source>
</evidence>
<keyword evidence="4" id="KW-0479">Metal-binding</keyword>
<keyword evidence="10" id="KW-0411">Iron-sulfur</keyword>
<evidence type="ECO:0000256" key="3">
    <source>
        <dbReference type="ARBA" id="ARBA00022722"/>
    </source>
</evidence>
<evidence type="ECO:0000256" key="1">
    <source>
        <dbReference type="ARBA" id="ARBA00001966"/>
    </source>
</evidence>
<sequence length="237" mass="26742">MQRMGIQRNIENLYACGVHENDVYKTLVDAVTKILNWVNIFKNTQDSEASSVDFGSENGVKKVAISEVIDIEEMAWAPKYGLKGMIDASVRVKVEANKNEPDVKVMPSEFKTGKVPKDQARLFSVPKSLRGLLYSTDEHSAQVILYTLLMSERYQKHVDTGLLCYLQSDQTQGIAVRRSDIVGLIVQRNQLANDIVKASRLQVLPPMLRNSSLCRICRHLNVCTIYHKLQNKSETEG</sequence>
<comment type="similarity">
    <text evidence="2">Belongs to the DNA2/NAM7 helicase family.</text>
</comment>
<keyword evidence="7 12" id="KW-0347">Helicase</keyword>
<keyword evidence="3" id="KW-0540">Nuclease</keyword>
<keyword evidence="6 12" id="KW-0378">Hydrolase</keyword>
<dbReference type="InterPro" id="IPR011604">
    <property type="entry name" value="PDDEXK-like_dom_sf"/>
</dbReference>
<keyword evidence="8" id="KW-0067">ATP-binding</keyword>
<dbReference type="EMBL" id="PDCK01000040">
    <property type="protein sequence ID" value="PRQ49531.1"/>
    <property type="molecule type" value="Genomic_DNA"/>
</dbReference>
<dbReference type="STRING" id="74649.A0A2P6RSZ9"/>
<evidence type="ECO:0000313" key="13">
    <source>
        <dbReference type="Proteomes" id="UP000238479"/>
    </source>
</evidence>
<dbReference type="Gramene" id="PRQ49531">
    <property type="protein sequence ID" value="PRQ49531"/>
    <property type="gene ID" value="RchiOBHm_Chr2g0122971"/>
</dbReference>
<comment type="caution">
    <text evidence="12">The sequence shown here is derived from an EMBL/GenBank/DDBJ whole genome shotgun (WGS) entry which is preliminary data.</text>
</comment>
<protein>
    <submittedName>
        <fullName evidence="12">Putative DNA helicase</fullName>
        <ecNumber evidence="12">3.6.4.12</ecNumber>
    </submittedName>
</protein>
<evidence type="ECO:0000259" key="11">
    <source>
        <dbReference type="Pfam" id="PF08696"/>
    </source>
</evidence>
<dbReference type="EC" id="3.6.4.12" evidence="12"/>
<evidence type="ECO:0000256" key="2">
    <source>
        <dbReference type="ARBA" id="ARBA00007913"/>
    </source>
</evidence>
<evidence type="ECO:0000313" key="12">
    <source>
        <dbReference type="EMBL" id="PRQ49531.1"/>
    </source>
</evidence>
<keyword evidence="13" id="KW-1185">Reference proteome</keyword>
<evidence type="ECO:0000256" key="10">
    <source>
        <dbReference type="ARBA" id="ARBA00023014"/>
    </source>
</evidence>
<accession>A0A2P6RSZ9</accession>
<reference evidence="12 13" key="1">
    <citation type="journal article" date="2018" name="Nat. Genet.">
        <title>The Rosa genome provides new insights in the design of modern roses.</title>
        <authorList>
            <person name="Bendahmane M."/>
        </authorList>
    </citation>
    <scope>NUCLEOTIDE SEQUENCE [LARGE SCALE GENOMIC DNA]</scope>
    <source>
        <strain evidence="13">cv. Old Blush</strain>
    </source>
</reference>
<dbReference type="PANTHER" id="PTHR36531:SF6">
    <property type="entry name" value="DNA REPLICATION ATP-DEPENDENT HELICASE_NUCLEASE DNA2"/>
    <property type="match status" value="1"/>
</dbReference>
<keyword evidence="5" id="KW-0547">Nucleotide-binding</keyword>
<keyword evidence="9" id="KW-0408">Iron</keyword>
<dbReference type="Proteomes" id="UP000238479">
    <property type="component" value="Chromosome 2"/>
</dbReference>
<organism evidence="12 13">
    <name type="scientific">Rosa chinensis</name>
    <name type="common">China rose</name>
    <dbReference type="NCBI Taxonomy" id="74649"/>
    <lineage>
        <taxon>Eukaryota</taxon>
        <taxon>Viridiplantae</taxon>
        <taxon>Streptophyta</taxon>
        <taxon>Embryophyta</taxon>
        <taxon>Tracheophyta</taxon>
        <taxon>Spermatophyta</taxon>
        <taxon>Magnoliopsida</taxon>
        <taxon>eudicotyledons</taxon>
        <taxon>Gunneridae</taxon>
        <taxon>Pentapetalae</taxon>
        <taxon>rosids</taxon>
        <taxon>fabids</taxon>
        <taxon>Rosales</taxon>
        <taxon>Rosaceae</taxon>
        <taxon>Rosoideae</taxon>
        <taxon>Rosoideae incertae sedis</taxon>
        <taxon>Rosa</taxon>
    </lineage>
</organism>
<comment type="cofactor">
    <cofactor evidence="1">
        <name>[4Fe-4S] cluster</name>
        <dbReference type="ChEBI" id="CHEBI:49883"/>
    </cofactor>
</comment>
<dbReference type="PANTHER" id="PTHR36531">
    <property type="entry name" value="CRISPR-ASSOCIATED EXONUCLEASE CAS4"/>
    <property type="match status" value="1"/>
</dbReference>
<evidence type="ECO:0000256" key="4">
    <source>
        <dbReference type="ARBA" id="ARBA00022723"/>
    </source>
</evidence>
<evidence type="ECO:0000256" key="9">
    <source>
        <dbReference type="ARBA" id="ARBA00023004"/>
    </source>
</evidence>
<dbReference type="GO" id="GO:0016787">
    <property type="term" value="F:hydrolase activity"/>
    <property type="evidence" value="ECO:0007669"/>
    <property type="project" value="UniProtKB-KW"/>
</dbReference>
<dbReference type="Gene3D" id="3.90.320.10">
    <property type="match status" value="1"/>
</dbReference>
<dbReference type="AlphaFoldDB" id="A0A2P6RSZ9"/>
<evidence type="ECO:0000256" key="6">
    <source>
        <dbReference type="ARBA" id="ARBA00022801"/>
    </source>
</evidence>
<name>A0A2P6RSZ9_ROSCH</name>
<dbReference type="GO" id="GO:0003678">
    <property type="term" value="F:DNA helicase activity"/>
    <property type="evidence" value="ECO:0007669"/>
    <property type="project" value="UniProtKB-EC"/>
</dbReference>
<dbReference type="GO" id="GO:0005524">
    <property type="term" value="F:ATP binding"/>
    <property type="evidence" value="ECO:0007669"/>
    <property type="project" value="UniProtKB-KW"/>
</dbReference>
<dbReference type="GO" id="GO:0046872">
    <property type="term" value="F:metal ion binding"/>
    <property type="evidence" value="ECO:0007669"/>
    <property type="project" value="UniProtKB-KW"/>
</dbReference>
<dbReference type="Pfam" id="PF08696">
    <property type="entry name" value="Dna2"/>
    <property type="match status" value="1"/>
</dbReference>
<evidence type="ECO:0000256" key="7">
    <source>
        <dbReference type="ARBA" id="ARBA00022806"/>
    </source>
</evidence>
<dbReference type="InterPro" id="IPR014808">
    <property type="entry name" value="DNA_replication_fac_Dna2_N"/>
</dbReference>
<gene>
    <name evidence="12" type="ORF">RchiOBHm_Chr2g0122971</name>
</gene>